<proteinExistence type="predicted"/>
<sequence>MEIVKIEMNLKAVNKRHCFIQLRKEKSQALFTQIQLAKLL</sequence>
<evidence type="ECO:0000313" key="2">
    <source>
        <dbReference type="Proteomes" id="UP000269208"/>
    </source>
</evidence>
<dbReference type="EMBL" id="LR134190">
    <property type="protein sequence ID" value="VEB61349.1"/>
    <property type="molecule type" value="Genomic_DNA"/>
</dbReference>
<gene>
    <name evidence="1" type="ORF">NCTC6754_06907</name>
</gene>
<dbReference type="AlphaFoldDB" id="A0A447U5Q8"/>
<evidence type="ECO:0000313" key="1">
    <source>
        <dbReference type="EMBL" id="VEB61349.1"/>
    </source>
</evidence>
<dbReference type="Proteomes" id="UP000269208">
    <property type="component" value="Chromosome"/>
</dbReference>
<name>A0A447U5Q8_SALET</name>
<protein>
    <submittedName>
        <fullName evidence="1">Uncharacterized protein</fullName>
    </submittedName>
</protein>
<reference evidence="1 2" key="1">
    <citation type="submission" date="2018-12" db="EMBL/GenBank/DDBJ databases">
        <authorList>
            <consortium name="Pathogen Informatics"/>
        </authorList>
    </citation>
    <scope>NUCLEOTIDE SEQUENCE [LARGE SCALE GENOMIC DNA]</scope>
    <source>
        <strain evidence="1 2">NCTC6754</strain>
    </source>
</reference>
<organism evidence="1 2">
    <name type="scientific">Salmonella enterica I</name>
    <dbReference type="NCBI Taxonomy" id="59201"/>
    <lineage>
        <taxon>Bacteria</taxon>
        <taxon>Pseudomonadati</taxon>
        <taxon>Pseudomonadota</taxon>
        <taxon>Gammaproteobacteria</taxon>
        <taxon>Enterobacterales</taxon>
        <taxon>Enterobacteriaceae</taxon>
        <taxon>Salmonella</taxon>
    </lineage>
</organism>
<accession>A0A447U5Q8</accession>